<keyword evidence="4" id="KW-1185">Reference proteome</keyword>
<evidence type="ECO:0000313" key="3">
    <source>
        <dbReference type="EMBL" id="MDF9408622.1"/>
    </source>
</evidence>
<dbReference type="SUPFAM" id="SSF101960">
    <property type="entry name" value="Stabilizer of iron transporter SufD"/>
    <property type="match status" value="1"/>
</dbReference>
<evidence type="ECO:0000259" key="2">
    <source>
        <dbReference type="Pfam" id="PF01458"/>
    </source>
</evidence>
<dbReference type="AlphaFoldDB" id="A0A9X4JW57"/>
<accession>A0A9X4JW57</accession>
<dbReference type="InterPro" id="IPR000825">
    <property type="entry name" value="SUF_FeS_clus_asmbl_SufBD_core"/>
</dbReference>
<reference evidence="3" key="1">
    <citation type="submission" date="2022-02" db="EMBL/GenBank/DDBJ databases">
        <authorList>
            <person name="Leng L."/>
        </authorList>
    </citation>
    <scope>NUCLEOTIDE SEQUENCE</scope>
    <source>
        <strain evidence="3">JI</strain>
    </source>
</reference>
<dbReference type="PANTHER" id="PTHR30508">
    <property type="entry name" value="FES CLUSTER ASSEMBLY PROTEIN SUF"/>
    <property type="match status" value="1"/>
</dbReference>
<comment type="similarity">
    <text evidence="1">Belongs to the iron-sulfur cluster assembly SufBD family.</text>
</comment>
<protein>
    <submittedName>
        <fullName evidence="3">SufD family Fe-S cluster assembly protein</fullName>
    </submittedName>
</protein>
<feature type="domain" description="SUF system FeS cluster assembly SufBD core" evidence="2">
    <location>
        <begin position="85"/>
        <end position="304"/>
    </location>
</feature>
<dbReference type="Proteomes" id="UP001154312">
    <property type="component" value="Unassembled WGS sequence"/>
</dbReference>
<proteinExistence type="inferred from homology"/>
<name>A0A9X4JW57_9FIRM</name>
<dbReference type="InterPro" id="IPR055346">
    <property type="entry name" value="Fe-S_cluster_assembly_SufBD"/>
</dbReference>
<dbReference type="GO" id="GO:0016226">
    <property type="term" value="P:iron-sulfur cluster assembly"/>
    <property type="evidence" value="ECO:0007669"/>
    <property type="project" value="InterPro"/>
</dbReference>
<evidence type="ECO:0000256" key="1">
    <source>
        <dbReference type="ARBA" id="ARBA00043967"/>
    </source>
</evidence>
<gene>
    <name evidence="3" type="ORF">L7E55_09680</name>
</gene>
<dbReference type="InterPro" id="IPR037284">
    <property type="entry name" value="SUF_FeS_clus_asmbl_SufBD_sf"/>
</dbReference>
<dbReference type="Pfam" id="PF01458">
    <property type="entry name" value="SUFBD_core"/>
    <property type="match status" value="1"/>
</dbReference>
<evidence type="ECO:0000313" key="4">
    <source>
        <dbReference type="Proteomes" id="UP001154312"/>
    </source>
</evidence>
<organism evidence="3 4">
    <name type="scientific">Pelotomaculum isophthalicicum JI</name>
    <dbReference type="NCBI Taxonomy" id="947010"/>
    <lineage>
        <taxon>Bacteria</taxon>
        <taxon>Bacillati</taxon>
        <taxon>Bacillota</taxon>
        <taxon>Clostridia</taxon>
        <taxon>Eubacteriales</taxon>
        <taxon>Desulfotomaculaceae</taxon>
        <taxon>Pelotomaculum</taxon>
    </lineage>
</organism>
<dbReference type="EMBL" id="JAKOAV010000016">
    <property type="protein sequence ID" value="MDF9408622.1"/>
    <property type="molecule type" value="Genomic_DNA"/>
</dbReference>
<sequence>MLNAIDKHMLRTVAGMHDIPQGAYNIRKNGAGISRNTTANIEIRTKEDKPGIDIIVKPGTKGESVHIPVILTAEGLEDLVYNTFDIGEGADVLVVAGCGIHNPGDMNARHDGIHNFIVRKGARVRYVEKHYGEGTGQGQKILNPKTIVELEEDAFAEMELVQISGVDNTKRDTEARLHKNAHLLLTERMLTDGNQFAESKVQVELLGQDSSVRIISRSVGRDNSRQIFYPRVVGLNRCRGHVQCDSIIMHEAQISSIPAIAAHHADAQLIHEAAIGKIAGEQLIKLMSMGLSESEAEETILKGFLK</sequence>
<comment type="caution">
    <text evidence="3">The sequence shown here is derived from an EMBL/GenBank/DDBJ whole genome shotgun (WGS) entry which is preliminary data.</text>
</comment>
<dbReference type="RefSeq" id="WP_277443988.1">
    <property type="nucleotide sequence ID" value="NZ_JAKOAV010000016.1"/>
</dbReference>
<dbReference type="PANTHER" id="PTHR30508:SF1">
    <property type="entry name" value="UPF0051 PROTEIN ABCI8, CHLOROPLASTIC-RELATED"/>
    <property type="match status" value="1"/>
</dbReference>